<evidence type="ECO:0000256" key="4">
    <source>
        <dbReference type="ARBA" id="ARBA00023125"/>
    </source>
</evidence>
<dbReference type="SMART" id="SM00448">
    <property type="entry name" value="REC"/>
    <property type="match status" value="1"/>
</dbReference>
<dbReference type="PANTHER" id="PTHR32071:SF21">
    <property type="entry name" value="TRANSCRIPTIONAL REGULATORY PROTEIN FLGR"/>
    <property type="match status" value="1"/>
</dbReference>
<dbReference type="PROSITE" id="PS50045">
    <property type="entry name" value="SIGMA54_INTERACT_4"/>
    <property type="match status" value="1"/>
</dbReference>
<dbReference type="InterPro" id="IPR003593">
    <property type="entry name" value="AAA+_ATPase"/>
</dbReference>
<dbReference type="Gene3D" id="3.40.50.2300">
    <property type="match status" value="1"/>
</dbReference>
<dbReference type="InterPro" id="IPR011006">
    <property type="entry name" value="CheY-like_superfamily"/>
</dbReference>
<dbReference type="EMBL" id="NXLT01000003">
    <property type="protein sequence ID" value="RDU67388.1"/>
    <property type="molecule type" value="Genomic_DNA"/>
</dbReference>
<dbReference type="InterPro" id="IPR009057">
    <property type="entry name" value="Homeodomain-like_sf"/>
</dbReference>
<evidence type="ECO:0000256" key="2">
    <source>
        <dbReference type="ARBA" id="ARBA00022840"/>
    </source>
</evidence>
<dbReference type="Gene3D" id="3.40.50.300">
    <property type="entry name" value="P-loop containing nucleotide triphosphate hydrolases"/>
    <property type="match status" value="1"/>
</dbReference>
<dbReference type="PANTHER" id="PTHR32071">
    <property type="entry name" value="TRANSCRIPTIONAL REGULATORY PROTEIN"/>
    <property type="match status" value="1"/>
</dbReference>
<sequence>MKVCIVEDDINYRKSLEIAFNDYPDYDIKSFKNAKEALKAISTLQHTPQDFDVIITDINMPQMDGLQFLQELEGKYISIVVTGNASVQNAIKAIRLGVKDFLIKGFSFEELIQTLENLKKEQEILGEYNQEDSISKKTSKLKAQPTQLTQDTHKKFFIASSPALENAKNIALKVAPTDANVFLMGQSGVGKDVFANFIHTHSKRANAPFIAINMAAIPEHLLESELFGYEKGAFTDATNPKPGILEDANGGSVFLDEIGEMPIALQAKLLRVLQEKTLTRLGSSKKIPIDVRFIAATNANIMQKITQGHFREDLFFRLQTIPIFVPPLKERKEEILDIARYKLQETIQKYGFAPKVLHKDSEKALLEYPWYGNVRELLSVIERAVILSDGEQITPKDLFLESRQRVFGSAGEIGGFEEIEREFLAQALKHNDNDLEKVSALLGMELSVLRHKKAHYGL</sequence>
<dbReference type="FunFam" id="3.40.50.300:FF:000006">
    <property type="entry name" value="DNA-binding transcriptional regulator NtrC"/>
    <property type="match status" value="1"/>
</dbReference>
<dbReference type="OrthoDB" id="9814761at2"/>
<dbReference type="InterPro" id="IPR027417">
    <property type="entry name" value="P-loop_NTPase"/>
</dbReference>
<comment type="caution">
    <text evidence="9">The sequence shown here is derived from an EMBL/GenBank/DDBJ whole genome shotgun (WGS) entry which is preliminary data.</text>
</comment>
<dbReference type="SMART" id="SM00382">
    <property type="entry name" value="AAA"/>
    <property type="match status" value="1"/>
</dbReference>
<evidence type="ECO:0000259" key="8">
    <source>
        <dbReference type="PROSITE" id="PS50110"/>
    </source>
</evidence>
<dbReference type="InterPro" id="IPR001789">
    <property type="entry name" value="Sig_transdc_resp-reg_receiver"/>
</dbReference>
<dbReference type="AlphaFoldDB" id="A0A3D8IQ40"/>
<keyword evidence="1" id="KW-0547">Nucleotide-binding</keyword>
<keyword evidence="5" id="KW-0804">Transcription</keyword>
<keyword evidence="10" id="KW-1185">Reference proteome</keyword>
<dbReference type="RefSeq" id="WP_115571098.1">
    <property type="nucleotide sequence ID" value="NZ_NXLT01000003.1"/>
</dbReference>
<dbReference type="SUPFAM" id="SSF46689">
    <property type="entry name" value="Homeodomain-like"/>
    <property type="match status" value="1"/>
</dbReference>
<protein>
    <submittedName>
        <fullName evidence="9">Sigma-54-dependent Fis family transcriptional regulator</fullName>
    </submittedName>
</protein>
<feature type="domain" description="Response regulatory" evidence="8">
    <location>
        <begin position="2"/>
        <end position="119"/>
    </location>
</feature>
<keyword evidence="3" id="KW-0805">Transcription regulation</keyword>
<dbReference type="SUPFAM" id="SSF52172">
    <property type="entry name" value="CheY-like"/>
    <property type="match status" value="1"/>
</dbReference>
<reference evidence="9 10" key="1">
    <citation type="submission" date="2018-04" db="EMBL/GenBank/DDBJ databases">
        <title>Novel Campyloabacter and Helicobacter Species and Strains.</title>
        <authorList>
            <person name="Mannion A.J."/>
            <person name="Shen Z."/>
            <person name="Fox J.G."/>
        </authorList>
    </citation>
    <scope>NUCLEOTIDE SEQUENCE [LARGE SCALE GENOMIC DNA]</scope>
    <source>
        <strain evidence="9 10">MIT 12-6600</strain>
    </source>
</reference>
<dbReference type="SUPFAM" id="SSF52540">
    <property type="entry name" value="P-loop containing nucleoside triphosphate hydrolases"/>
    <property type="match status" value="1"/>
</dbReference>
<organism evidence="9 10">
    <name type="scientific">Helicobacter equorum</name>
    <dbReference type="NCBI Taxonomy" id="361872"/>
    <lineage>
        <taxon>Bacteria</taxon>
        <taxon>Pseudomonadati</taxon>
        <taxon>Campylobacterota</taxon>
        <taxon>Epsilonproteobacteria</taxon>
        <taxon>Campylobacterales</taxon>
        <taxon>Helicobacteraceae</taxon>
        <taxon>Helicobacter</taxon>
    </lineage>
</organism>
<dbReference type="InterPro" id="IPR025662">
    <property type="entry name" value="Sigma_54_int_dom_ATP-bd_1"/>
</dbReference>
<dbReference type="GO" id="GO:0006355">
    <property type="term" value="P:regulation of DNA-templated transcription"/>
    <property type="evidence" value="ECO:0007669"/>
    <property type="project" value="InterPro"/>
</dbReference>
<dbReference type="GO" id="GO:0005524">
    <property type="term" value="F:ATP binding"/>
    <property type="evidence" value="ECO:0007669"/>
    <property type="project" value="UniProtKB-KW"/>
</dbReference>
<evidence type="ECO:0000256" key="5">
    <source>
        <dbReference type="ARBA" id="ARBA00023163"/>
    </source>
</evidence>
<evidence type="ECO:0000313" key="9">
    <source>
        <dbReference type="EMBL" id="RDU67388.1"/>
    </source>
</evidence>
<feature type="domain" description="Sigma-54 factor interaction" evidence="7">
    <location>
        <begin position="157"/>
        <end position="386"/>
    </location>
</feature>
<dbReference type="Pfam" id="PF00158">
    <property type="entry name" value="Sigma54_activat"/>
    <property type="match status" value="1"/>
</dbReference>
<evidence type="ECO:0000256" key="3">
    <source>
        <dbReference type="ARBA" id="ARBA00023015"/>
    </source>
</evidence>
<feature type="modified residue" description="4-aspartylphosphate" evidence="6">
    <location>
        <position position="57"/>
    </location>
</feature>
<keyword evidence="6" id="KW-0597">Phosphoprotein</keyword>
<evidence type="ECO:0000256" key="6">
    <source>
        <dbReference type="PROSITE-ProRule" id="PRU00169"/>
    </source>
</evidence>
<gene>
    <name evidence="9" type="ORF">CQA54_05305</name>
</gene>
<dbReference type="Gene3D" id="1.10.8.60">
    <property type="match status" value="1"/>
</dbReference>
<dbReference type="PROSITE" id="PS50110">
    <property type="entry name" value="RESPONSE_REGULATORY"/>
    <property type="match status" value="1"/>
</dbReference>
<accession>A0A3D8IQ40</accession>
<dbReference type="Proteomes" id="UP000256514">
    <property type="component" value="Unassembled WGS sequence"/>
</dbReference>
<dbReference type="CDD" id="cd00009">
    <property type="entry name" value="AAA"/>
    <property type="match status" value="1"/>
</dbReference>
<keyword evidence="4" id="KW-0238">DNA-binding</keyword>
<name>A0A3D8IQ40_9HELI</name>
<dbReference type="PROSITE" id="PS00675">
    <property type="entry name" value="SIGMA54_INTERACT_1"/>
    <property type="match status" value="1"/>
</dbReference>
<dbReference type="PROSITE" id="PS00676">
    <property type="entry name" value="SIGMA54_INTERACT_2"/>
    <property type="match status" value="1"/>
</dbReference>
<dbReference type="Pfam" id="PF00072">
    <property type="entry name" value="Response_reg"/>
    <property type="match status" value="1"/>
</dbReference>
<evidence type="ECO:0000259" key="7">
    <source>
        <dbReference type="PROSITE" id="PS50045"/>
    </source>
</evidence>
<dbReference type="Pfam" id="PF25601">
    <property type="entry name" value="AAA_lid_14"/>
    <property type="match status" value="1"/>
</dbReference>
<proteinExistence type="predicted"/>
<dbReference type="InterPro" id="IPR002078">
    <property type="entry name" value="Sigma_54_int"/>
</dbReference>
<keyword evidence="2" id="KW-0067">ATP-binding</keyword>
<evidence type="ECO:0000256" key="1">
    <source>
        <dbReference type="ARBA" id="ARBA00022741"/>
    </source>
</evidence>
<dbReference type="GO" id="GO:0003677">
    <property type="term" value="F:DNA binding"/>
    <property type="evidence" value="ECO:0007669"/>
    <property type="project" value="UniProtKB-KW"/>
</dbReference>
<evidence type="ECO:0000313" key="10">
    <source>
        <dbReference type="Proteomes" id="UP000256514"/>
    </source>
</evidence>
<dbReference type="InterPro" id="IPR025943">
    <property type="entry name" value="Sigma_54_int_dom_ATP-bd_2"/>
</dbReference>
<dbReference type="InterPro" id="IPR058031">
    <property type="entry name" value="AAA_lid_NorR"/>
</dbReference>
<dbReference type="GO" id="GO:0000160">
    <property type="term" value="P:phosphorelay signal transduction system"/>
    <property type="evidence" value="ECO:0007669"/>
    <property type="project" value="InterPro"/>
</dbReference>